<proteinExistence type="predicted"/>
<evidence type="ECO:0000313" key="3">
    <source>
        <dbReference type="Proteomes" id="UP000784294"/>
    </source>
</evidence>
<dbReference type="AlphaFoldDB" id="A0A448WY98"/>
<keyword evidence="3" id="KW-1185">Reference proteome</keyword>
<organism evidence="2 3">
    <name type="scientific">Protopolystoma xenopodis</name>
    <dbReference type="NCBI Taxonomy" id="117903"/>
    <lineage>
        <taxon>Eukaryota</taxon>
        <taxon>Metazoa</taxon>
        <taxon>Spiralia</taxon>
        <taxon>Lophotrochozoa</taxon>
        <taxon>Platyhelminthes</taxon>
        <taxon>Monogenea</taxon>
        <taxon>Polyopisthocotylea</taxon>
        <taxon>Polystomatidea</taxon>
        <taxon>Polystomatidae</taxon>
        <taxon>Protopolystoma</taxon>
    </lineage>
</organism>
<evidence type="ECO:0000256" key="1">
    <source>
        <dbReference type="SAM" id="MobiDB-lite"/>
    </source>
</evidence>
<accession>A0A448WY98</accession>
<gene>
    <name evidence="2" type="ORF">PXEA_LOCUS16764</name>
</gene>
<dbReference type="EMBL" id="CAAALY010061324">
    <property type="protein sequence ID" value="VEL23324.1"/>
    <property type="molecule type" value="Genomic_DNA"/>
</dbReference>
<feature type="region of interest" description="Disordered" evidence="1">
    <location>
        <begin position="1"/>
        <end position="31"/>
    </location>
</feature>
<sequence>MSIAKPMSCGEKEQMRPRGITQKWGGSETEPGSKTAWFMIAVIQTVLAAVTTMTKCVPDAGDGFDGSKSLGNCRLDARETAKCDLDFGLGEPQALDRGPQSQ</sequence>
<comment type="caution">
    <text evidence="2">The sequence shown here is derived from an EMBL/GenBank/DDBJ whole genome shotgun (WGS) entry which is preliminary data.</text>
</comment>
<dbReference type="Proteomes" id="UP000784294">
    <property type="component" value="Unassembled WGS sequence"/>
</dbReference>
<protein>
    <submittedName>
        <fullName evidence="2">Uncharacterized protein</fullName>
    </submittedName>
</protein>
<reference evidence="2" key="1">
    <citation type="submission" date="2018-11" db="EMBL/GenBank/DDBJ databases">
        <authorList>
            <consortium name="Pathogen Informatics"/>
        </authorList>
    </citation>
    <scope>NUCLEOTIDE SEQUENCE</scope>
</reference>
<evidence type="ECO:0000313" key="2">
    <source>
        <dbReference type="EMBL" id="VEL23324.1"/>
    </source>
</evidence>
<name>A0A448WY98_9PLAT</name>